<dbReference type="PANTHER" id="PTHR30538">
    <property type="entry name" value="LYSINE 2,3-AMINOMUTASE-RELATED"/>
    <property type="match status" value="1"/>
</dbReference>
<dbReference type="SFLD" id="SFLDS00029">
    <property type="entry name" value="Radical_SAM"/>
    <property type="match status" value="1"/>
</dbReference>
<gene>
    <name evidence="12" type="ORF">J3R73_004462</name>
</gene>
<dbReference type="PANTHER" id="PTHR30538:SF1">
    <property type="entry name" value="L-LYSINE 2,3-AMINOMUTASE"/>
    <property type="match status" value="1"/>
</dbReference>
<evidence type="ECO:0000256" key="10">
    <source>
        <dbReference type="ARBA" id="ARBA00023235"/>
    </source>
</evidence>
<comment type="cofactor">
    <cofactor evidence="2">
        <name>[4Fe-4S] cluster</name>
        <dbReference type="ChEBI" id="CHEBI:49883"/>
    </cofactor>
</comment>
<dbReference type="SUPFAM" id="SSF102114">
    <property type="entry name" value="Radical SAM enzymes"/>
    <property type="match status" value="1"/>
</dbReference>
<protein>
    <submittedName>
        <fullName evidence="12">Lysine 2,3-aminomutase</fullName>
        <ecNumber evidence="12">5.4.3.2</ecNumber>
    </submittedName>
</protein>
<evidence type="ECO:0000313" key="12">
    <source>
        <dbReference type="EMBL" id="MDQ0394670.1"/>
    </source>
</evidence>
<accession>A0ABU0FJ89</accession>
<evidence type="ECO:0000256" key="5">
    <source>
        <dbReference type="ARBA" id="ARBA00022691"/>
    </source>
</evidence>
<dbReference type="InterPro" id="IPR013785">
    <property type="entry name" value="Aldolase_TIM"/>
</dbReference>
<dbReference type="InterPro" id="IPR058240">
    <property type="entry name" value="rSAM_sf"/>
</dbReference>
<dbReference type="CDD" id="cd01335">
    <property type="entry name" value="Radical_SAM"/>
    <property type="match status" value="1"/>
</dbReference>
<evidence type="ECO:0000256" key="2">
    <source>
        <dbReference type="ARBA" id="ARBA00001966"/>
    </source>
</evidence>
<keyword evidence="7" id="KW-0663">Pyridoxal phosphate</keyword>
<evidence type="ECO:0000256" key="8">
    <source>
        <dbReference type="ARBA" id="ARBA00023004"/>
    </source>
</evidence>
<dbReference type="RefSeq" id="WP_307432174.1">
    <property type="nucleotide sequence ID" value="NZ_JAUSVK010000001.1"/>
</dbReference>
<feature type="domain" description="Radical SAM core" evidence="11">
    <location>
        <begin position="90"/>
        <end position="302"/>
    </location>
</feature>
<name>A0ABU0FJ89_9HYPH</name>
<keyword evidence="10 12" id="KW-0413">Isomerase</keyword>
<keyword evidence="6" id="KW-0479">Metal-binding</keyword>
<keyword evidence="4" id="KW-0004">4Fe-4S</keyword>
<dbReference type="InterPro" id="IPR025895">
    <property type="entry name" value="LAM_C_dom"/>
</dbReference>
<dbReference type="EMBL" id="JAUSVK010000001">
    <property type="protein sequence ID" value="MDQ0394670.1"/>
    <property type="molecule type" value="Genomic_DNA"/>
</dbReference>
<dbReference type="PIRSF" id="PIRSF004911">
    <property type="entry name" value="DUF160"/>
    <property type="match status" value="1"/>
</dbReference>
<evidence type="ECO:0000256" key="9">
    <source>
        <dbReference type="ARBA" id="ARBA00023014"/>
    </source>
</evidence>
<comment type="caution">
    <text evidence="12">The sequence shown here is derived from an EMBL/GenBank/DDBJ whole genome shotgun (WGS) entry which is preliminary data.</text>
</comment>
<dbReference type="Proteomes" id="UP001237448">
    <property type="component" value="Unassembled WGS sequence"/>
</dbReference>
<comment type="cofactor">
    <cofactor evidence="1">
        <name>pyridoxal 5'-phosphate</name>
        <dbReference type="ChEBI" id="CHEBI:597326"/>
    </cofactor>
</comment>
<dbReference type="Pfam" id="PF04055">
    <property type="entry name" value="Radical_SAM"/>
    <property type="match status" value="1"/>
</dbReference>
<keyword evidence="13" id="KW-1185">Reference proteome</keyword>
<dbReference type="InterPro" id="IPR022447">
    <property type="entry name" value="Lys_aminomutase-rel"/>
</dbReference>
<dbReference type="NCBIfam" id="TIGR00238">
    <property type="entry name" value="KamA family radical SAM protein"/>
    <property type="match status" value="1"/>
</dbReference>
<keyword evidence="9" id="KW-0411">Iron-sulfur</keyword>
<comment type="similarity">
    <text evidence="3">Belongs to the radical SAM superfamily. KamA family.</text>
</comment>
<evidence type="ECO:0000256" key="4">
    <source>
        <dbReference type="ARBA" id="ARBA00022485"/>
    </source>
</evidence>
<evidence type="ECO:0000256" key="6">
    <source>
        <dbReference type="ARBA" id="ARBA00022723"/>
    </source>
</evidence>
<dbReference type="NCBIfam" id="TIGR03822">
    <property type="entry name" value="AblA_like_2"/>
    <property type="match status" value="1"/>
</dbReference>
<evidence type="ECO:0000259" key="11">
    <source>
        <dbReference type="PROSITE" id="PS51918"/>
    </source>
</evidence>
<evidence type="ECO:0000256" key="3">
    <source>
        <dbReference type="ARBA" id="ARBA00008703"/>
    </source>
</evidence>
<dbReference type="PROSITE" id="PS51918">
    <property type="entry name" value="RADICAL_SAM"/>
    <property type="match status" value="1"/>
</dbReference>
<evidence type="ECO:0000313" key="13">
    <source>
        <dbReference type="Proteomes" id="UP001237448"/>
    </source>
</evidence>
<evidence type="ECO:0000256" key="1">
    <source>
        <dbReference type="ARBA" id="ARBA00001933"/>
    </source>
</evidence>
<keyword evidence="8" id="KW-0408">Iron</keyword>
<sequence>MNKQASLRSVSDLEGRGLVPASLREEIEEVARRFSVAVTPGMADLMTGPPAGDPIAAQFVPTEQELLWSPEELDDPIGDEPFTPVRGIVHRYPDRVLLKPLHVCPVYCRFCFRREMVGPEGENLTRSELDAALAYIAGNANIFEVIVTGGDPFILSQRRLRQIMSALAGIEHVGAVRFHTRVPVVAPEIVTDDFVKSLAGPKAVFVALHANHVRELSPAARQACARLVDAGIPMVSQTVLLRGINDTAADLSALFRALVAMRIKPYYLHHGDLAKGTRHFRTTVAQGQDLMRALRGSLTGLAQPTYVLDIPGGHGKVPIGPAYVQRQDDGAYAVTDPQGRLHAYRDAT</sequence>
<dbReference type="EC" id="5.4.3.2" evidence="12"/>
<dbReference type="SFLD" id="SFLDG01070">
    <property type="entry name" value="PLP-dependent"/>
    <property type="match status" value="1"/>
</dbReference>
<evidence type="ECO:0000256" key="7">
    <source>
        <dbReference type="ARBA" id="ARBA00022898"/>
    </source>
</evidence>
<dbReference type="Gene3D" id="3.20.20.70">
    <property type="entry name" value="Aldolase class I"/>
    <property type="match status" value="1"/>
</dbReference>
<dbReference type="InterPro" id="IPR003739">
    <property type="entry name" value="Lys_aminomutase/Glu_NH3_mut"/>
</dbReference>
<dbReference type="InterPro" id="IPR007197">
    <property type="entry name" value="rSAM"/>
</dbReference>
<organism evidence="12 13">
    <name type="scientific">Labrys monachus</name>
    <dbReference type="NCBI Taxonomy" id="217067"/>
    <lineage>
        <taxon>Bacteria</taxon>
        <taxon>Pseudomonadati</taxon>
        <taxon>Pseudomonadota</taxon>
        <taxon>Alphaproteobacteria</taxon>
        <taxon>Hyphomicrobiales</taxon>
        <taxon>Xanthobacteraceae</taxon>
        <taxon>Labrys</taxon>
    </lineage>
</organism>
<dbReference type="GO" id="GO:0050066">
    <property type="term" value="F:L-lysine 2,3-aminomutase activity"/>
    <property type="evidence" value="ECO:0007669"/>
    <property type="project" value="UniProtKB-EC"/>
</dbReference>
<proteinExistence type="inferred from homology"/>
<keyword evidence="5" id="KW-0949">S-adenosyl-L-methionine</keyword>
<dbReference type="Pfam" id="PF12544">
    <property type="entry name" value="LAM_C"/>
    <property type="match status" value="1"/>
</dbReference>
<reference evidence="12 13" key="1">
    <citation type="submission" date="2023-07" db="EMBL/GenBank/DDBJ databases">
        <title>Genomic Encyclopedia of Type Strains, Phase IV (KMG-IV): sequencing the most valuable type-strain genomes for metagenomic binning, comparative biology and taxonomic classification.</title>
        <authorList>
            <person name="Goeker M."/>
        </authorList>
    </citation>
    <scope>NUCLEOTIDE SEQUENCE [LARGE SCALE GENOMIC DNA]</scope>
    <source>
        <strain evidence="12 13">DSM 5896</strain>
    </source>
</reference>